<evidence type="ECO:0000313" key="1">
    <source>
        <dbReference type="EMBL" id="MBA0838037.1"/>
    </source>
</evidence>
<gene>
    <name evidence="1" type="ORF">Goarm_010135</name>
</gene>
<comment type="caution">
    <text evidence="1">The sequence shown here is derived from an EMBL/GenBank/DDBJ whole genome shotgun (WGS) entry which is preliminary data.</text>
</comment>
<sequence length="153" mass="17395">MSWIRLPGLSGHMYKKMKILWEIRGMVIINGVIQKIEYEYLPVVCFSCGYYGHVKELRKSKKSALNVEGDAPPADGGNLTSDTFMVEGDSAGEMNLYGPWMLVEHKKRRNFSANRGSKATNQGDMVVKSRFVALDSINGKDEFRKKRWMESLP</sequence>
<name>A0A7J9JV20_9ROSI</name>
<keyword evidence="2" id="KW-1185">Reference proteome</keyword>
<organism evidence="1 2">
    <name type="scientific">Gossypium armourianum</name>
    <dbReference type="NCBI Taxonomy" id="34283"/>
    <lineage>
        <taxon>Eukaryota</taxon>
        <taxon>Viridiplantae</taxon>
        <taxon>Streptophyta</taxon>
        <taxon>Embryophyta</taxon>
        <taxon>Tracheophyta</taxon>
        <taxon>Spermatophyta</taxon>
        <taxon>Magnoliopsida</taxon>
        <taxon>eudicotyledons</taxon>
        <taxon>Gunneridae</taxon>
        <taxon>Pentapetalae</taxon>
        <taxon>rosids</taxon>
        <taxon>malvids</taxon>
        <taxon>Malvales</taxon>
        <taxon>Malvaceae</taxon>
        <taxon>Malvoideae</taxon>
        <taxon>Gossypium</taxon>
    </lineage>
</organism>
<evidence type="ECO:0008006" key="3">
    <source>
        <dbReference type="Google" id="ProtNLM"/>
    </source>
</evidence>
<accession>A0A7J9JV20</accession>
<reference evidence="1 2" key="1">
    <citation type="journal article" date="2019" name="Genome Biol. Evol.">
        <title>Insights into the evolution of the New World diploid cottons (Gossypium, subgenus Houzingenia) based on genome sequencing.</title>
        <authorList>
            <person name="Grover C.E."/>
            <person name="Arick M.A. 2nd"/>
            <person name="Thrash A."/>
            <person name="Conover J.L."/>
            <person name="Sanders W.S."/>
            <person name="Peterson D.G."/>
            <person name="Frelichowski J.E."/>
            <person name="Scheffler J.A."/>
            <person name="Scheffler B.E."/>
            <person name="Wendel J.F."/>
        </authorList>
    </citation>
    <scope>NUCLEOTIDE SEQUENCE [LARGE SCALE GENOMIC DNA]</scope>
    <source>
        <strain evidence="1">6</strain>
        <tissue evidence="1">Leaf</tissue>
    </source>
</reference>
<dbReference type="EMBL" id="JABFAE010000009">
    <property type="protein sequence ID" value="MBA0838037.1"/>
    <property type="molecule type" value="Genomic_DNA"/>
</dbReference>
<dbReference type="AlphaFoldDB" id="A0A7J9JV20"/>
<dbReference type="Proteomes" id="UP000593575">
    <property type="component" value="Unassembled WGS sequence"/>
</dbReference>
<protein>
    <recommendedName>
        <fullName evidence="3">DUF4283 domain-containing protein</fullName>
    </recommendedName>
</protein>
<evidence type="ECO:0000313" key="2">
    <source>
        <dbReference type="Proteomes" id="UP000593575"/>
    </source>
</evidence>
<proteinExistence type="predicted"/>